<evidence type="ECO:0000313" key="2">
    <source>
        <dbReference type="Proteomes" id="UP001597119"/>
    </source>
</evidence>
<proteinExistence type="predicted"/>
<sequence length="74" mass="7632">MPSLKVVEQASGAVTDESGPTETDVLVLVGADRGGDPIVKLEAASDDRPDAIEASLSPAQVDELCDGLRRLLGD</sequence>
<keyword evidence="2" id="KW-1185">Reference proteome</keyword>
<comment type="caution">
    <text evidence="1">The sequence shown here is derived from an EMBL/GenBank/DDBJ whole genome shotgun (WGS) entry which is preliminary data.</text>
</comment>
<accession>A0ABD6C9Q3</accession>
<dbReference type="EMBL" id="JBHUDJ010000003">
    <property type="protein sequence ID" value="MFD1586896.1"/>
    <property type="molecule type" value="Genomic_DNA"/>
</dbReference>
<organism evidence="1 2">
    <name type="scientific">Halorientalis brevis</name>
    <dbReference type="NCBI Taxonomy" id="1126241"/>
    <lineage>
        <taxon>Archaea</taxon>
        <taxon>Methanobacteriati</taxon>
        <taxon>Methanobacteriota</taxon>
        <taxon>Stenosarchaea group</taxon>
        <taxon>Halobacteria</taxon>
        <taxon>Halobacteriales</taxon>
        <taxon>Haloarculaceae</taxon>
        <taxon>Halorientalis</taxon>
    </lineage>
</organism>
<dbReference type="AlphaFoldDB" id="A0ABD6C9Q3"/>
<dbReference type="Proteomes" id="UP001597119">
    <property type="component" value="Unassembled WGS sequence"/>
</dbReference>
<name>A0ABD6C9Q3_9EURY</name>
<dbReference type="RefSeq" id="WP_247375793.1">
    <property type="nucleotide sequence ID" value="NZ_JALLGV010000001.1"/>
</dbReference>
<reference evidence="1 2" key="1">
    <citation type="journal article" date="2019" name="Int. J. Syst. Evol. Microbiol.">
        <title>The Global Catalogue of Microorganisms (GCM) 10K type strain sequencing project: providing services to taxonomists for standard genome sequencing and annotation.</title>
        <authorList>
            <consortium name="The Broad Institute Genomics Platform"/>
            <consortium name="The Broad Institute Genome Sequencing Center for Infectious Disease"/>
            <person name="Wu L."/>
            <person name="Ma J."/>
        </authorList>
    </citation>
    <scope>NUCLEOTIDE SEQUENCE [LARGE SCALE GENOMIC DNA]</scope>
    <source>
        <strain evidence="1 2">CGMCC 1.12125</strain>
    </source>
</reference>
<protein>
    <submittedName>
        <fullName evidence="1">Uncharacterized protein</fullName>
    </submittedName>
</protein>
<evidence type="ECO:0000313" key="1">
    <source>
        <dbReference type="EMBL" id="MFD1586896.1"/>
    </source>
</evidence>
<gene>
    <name evidence="1" type="ORF">ACFR9U_07870</name>
</gene>